<gene>
    <name evidence="2" type="ORF">BKK47_03335</name>
</gene>
<keyword evidence="3" id="KW-1185">Reference proteome</keyword>
<protein>
    <recommendedName>
        <fullName evidence="1">Cyclophilin-like domain-containing protein</fullName>
    </recommendedName>
</protein>
<reference evidence="2 3" key="1">
    <citation type="submission" date="2016-10" db="EMBL/GenBank/DDBJ databases">
        <title>Rodentibacter gen. nov. and new species.</title>
        <authorList>
            <person name="Christensen H."/>
        </authorList>
    </citation>
    <scope>NUCLEOTIDE SEQUENCE [LARGE SCALE GENOMIC DNA]</scope>
    <source>
        <strain evidence="2 3">Ppn418</strain>
    </source>
</reference>
<proteinExistence type="predicted"/>
<evidence type="ECO:0000313" key="3">
    <source>
        <dbReference type="Proteomes" id="UP000189426"/>
    </source>
</evidence>
<dbReference type="STRING" id="1908257.BKK47_03335"/>
<dbReference type="Gene3D" id="2.40.100.20">
    <property type="match status" value="1"/>
</dbReference>
<evidence type="ECO:0000313" key="2">
    <source>
        <dbReference type="EMBL" id="OOF40785.1"/>
    </source>
</evidence>
<dbReference type="SUPFAM" id="SSF50891">
    <property type="entry name" value="Cyclophilin-like"/>
    <property type="match status" value="1"/>
</dbReference>
<dbReference type="EMBL" id="MLHG01000018">
    <property type="protein sequence ID" value="OOF40785.1"/>
    <property type="molecule type" value="Genomic_DNA"/>
</dbReference>
<comment type="caution">
    <text evidence="2">The sequence shown here is derived from an EMBL/GenBank/DDBJ whole genome shotgun (WGS) entry which is preliminary data.</text>
</comment>
<dbReference type="Pfam" id="PF18050">
    <property type="entry name" value="Cyclophil_like2"/>
    <property type="match status" value="1"/>
</dbReference>
<organism evidence="2 3">
    <name type="scientific">Rodentibacter mrazii</name>
    <dbReference type="NCBI Taxonomy" id="1908257"/>
    <lineage>
        <taxon>Bacteria</taxon>
        <taxon>Pseudomonadati</taxon>
        <taxon>Pseudomonadota</taxon>
        <taxon>Gammaproteobacteria</taxon>
        <taxon>Pasteurellales</taxon>
        <taxon>Pasteurellaceae</taxon>
        <taxon>Rodentibacter</taxon>
    </lineage>
</organism>
<dbReference type="AlphaFoldDB" id="A0A1V3IHW4"/>
<sequence>MKVKVSLDSGVYSATLADNPTSQSFWQKLPIESKLDSYGHNEKVVYVNDKLSTENAPAAYTGKAGDITYYAPWGNIAMFLDKGPHAPGLIYMGKFDGDLTALSRSTRIKFEQEE</sequence>
<evidence type="ECO:0000259" key="1">
    <source>
        <dbReference type="Pfam" id="PF18050"/>
    </source>
</evidence>
<dbReference type="InterPro" id="IPR029000">
    <property type="entry name" value="Cyclophilin-like_dom_sf"/>
</dbReference>
<feature type="domain" description="Cyclophilin-like" evidence="1">
    <location>
        <begin position="7"/>
        <end position="106"/>
    </location>
</feature>
<dbReference type="InterPro" id="IPR041183">
    <property type="entry name" value="Cyclophilin-like"/>
</dbReference>
<dbReference type="Proteomes" id="UP000189426">
    <property type="component" value="Unassembled WGS sequence"/>
</dbReference>
<name>A0A1V3IHW4_9PAST</name>
<accession>A0A1V3IHW4</accession>